<reference evidence="2 3" key="1">
    <citation type="journal article" date="2014" name="Int. J. Syst. Evol. Microbiol.">
        <title>Complete genome sequence of Corynebacterium casei LMG S-19264T (=DSM 44701T), isolated from a smear-ripened cheese.</title>
        <authorList>
            <consortium name="US DOE Joint Genome Institute (JGI-PGF)"/>
            <person name="Walter F."/>
            <person name="Albersmeier A."/>
            <person name="Kalinowski J."/>
            <person name="Ruckert C."/>
        </authorList>
    </citation>
    <scope>NUCLEOTIDE SEQUENCE [LARGE SCALE GENOMIC DNA]</scope>
    <source>
        <strain evidence="2 3">CGMCC 1.12976</strain>
    </source>
</reference>
<dbReference type="Proteomes" id="UP000598775">
    <property type="component" value="Unassembled WGS sequence"/>
</dbReference>
<evidence type="ECO:0000313" key="2">
    <source>
        <dbReference type="EMBL" id="GGF11370.1"/>
    </source>
</evidence>
<name>A0A917ETH8_9MICO</name>
<proteinExistence type="predicted"/>
<keyword evidence="3" id="KW-1185">Reference proteome</keyword>
<comment type="caution">
    <text evidence="2">The sequence shown here is derived from an EMBL/GenBank/DDBJ whole genome shotgun (WGS) entry which is preliminary data.</text>
</comment>
<accession>A0A917ETH8</accession>
<gene>
    <name evidence="2" type="ORF">GCM10011399_01500</name>
</gene>
<protein>
    <submittedName>
        <fullName evidence="2">Uncharacterized protein</fullName>
    </submittedName>
</protein>
<dbReference type="RefSeq" id="WP_188672173.1">
    <property type="nucleotide sequence ID" value="NZ_BMGP01000001.1"/>
</dbReference>
<feature type="region of interest" description="Disordered" evidence="1">
    <location>
        <begin position="1"/>
        <end position="24"/>
    </location>
</feature>
<dbReference type="EMBL" id="BMGP01000001">
    <property type="protein sequence ID" value="GGF11370.1"/>
    <property type="molecule type" value="Genomic_DNA"/>
</dbReference>
<dbReference type="AlphaFoldDB" id="A0A917ETH8"/>
<sequence>MDAPEGWVPEFKGQRPPFQPGNQVALGNRGTVIHGSRSERHVEPIARQIAKDLRATAGLDYLSTPRFAGPLMDYCRAEARARLLEVWMQDMSMEKQAGAGRVGDPPLEMLRQAEVRARGLAIRIGLYPDVPEDVQEQIAAARKTLAKRADAKQLQANLRESIAADWDRRRQS</sequence>
<organism evidence="2 3">
    <name type="scientific">Subtercola lobariae</name>
    <dbReference type="NCBI Taxonomy" id="1588641"/>
    <lineage>
        <taxon>Bacteria</taxon>
        <taxon>Bacillati</taxon>
        <taxon>Actinomycetota</taxon>
        <taxon>Actinomycetes</taxon>
        <taxon>Micrococcales</taxon>
        <taxon>Microbacteriaceae</taxon>
        <taxon>Subtercola</taxon>
    </lineage>
</organism>
<evidence type="ECO:0000313" key="3">
    <source>
        <dbReference type="Proteomes" id="UP000598775"/>
    </source>
</evidence>
<evidence type="ECO:0000256" key="1">
    <source>
        <dbReference type="SAM" id="MobiDB-lite"/>
    </source>
</evidence>